<evidence type="ECO:0000313" key="2">
    <source>
        <dbReference type="Proteomes" id="UP000190648"/>
    </source>
</evidence>
<dbReference type="EMBL" id="LSYS01003963">
    <property type="protein sequence ID" value="OPJ81635.1"/>
    <property type="molecule type" value="Genomic_DNA"/>
</dbReference>
<sequence length="72" mass="8090">MDSGRGVGGKRGPEATHSYPGKISSVVLEIPNFSIHILLLSARNTREKHVSILQKGKNMVTYRLFLKEERKL</sequence>
<reference evidence="1 2" key="1">
    <citation type="submission" date="2016-02" db="EMBL/GenBank/DDBJ databases">
        <title>Band-tailed pigeon sequencing and assembly.</title>
        <authorList>
            <person name="Soares A.E."/>
            <person name="Novak B.J."/>
            <person name="Rice E.S."/>
            <person name="O'Connell B."/>
            <person name="Chang D."/>
            <person name="Weber S."/>
            <person name="Shapiro B."/>
        </authorList>
    </citation>
    <scope>NUCLEOTIDE SEQUENCE [LARGE SCALE GENOMIC DNA]</scope>
    <source>
        <strain evidence="1">BTP2013</strain>
        <tissue evidence="1">Blood</tissue>
    </source>
</reference>
<dbReference type="AlphaFoldDB" id="A0A1V4KB69"/>
<organism evidence="1 2">
    <name type="scientific">Patagioenas fasciata monilis</name>
    <dbReference type="NCBI Taxonomy" id="372326"/>
    <lineage>
        <taxon>Eukaryota</taxon>
        <taxon>Metazoa</taxon>
        <taxon>Chordata</taxon>
        <taxon>Craniata</taxon>
        <taxon>Vertebrata</taxon>
        <taxon>Euteleostomi</taxon>
        <taxon>Archelosauria</taxon>
        <taxon>Archosauria</taxon>
        <taxon>Dinosauria</taxon>
        <taxon>Saurischia</taxon>
        <taxon>Theropoda</taxon>
        <taxon>Coelurosauria</taxon>
        <taxon>Aves</taxon>
        <taxon>Neognathae</taxon>
        <taxon>Neoaves</taxon>
        <taxon>Columbimorphae</taxon>
        <taxon>Columbiformes</taxon>
        <taxon>Columbidae</taxon>
        <taxon>Patagioenas</taxon>
    </lineage>
</organism>
<evidence type="ECO:0000313" key="1">
    <source>
        <dbReference type="EMBL" id="OPJ81635.1"/>
    </source>
</evidence>
<gene>
    <name evidence="1" type="ORF">AV530_014637</name>
</gene>
<protein>
    <submittedName>
        <fullName evidence="1">Uncharacterized protein</fullName>
    </submittedName>
</protein>
<name>A0A1V4KB69_PATFA</name>
<dbReference type="Proteomes" id="UP000190648">
    <property type="component" value="Unassembled WGS sequence"/>
</dbReference>
<keyword evidence="2" id="KW-1185">Reference proteome</keyword>
<proteinExistence type="predicted"/>
<accession>A0A1V4KB69</accession>
<comment type="caution">
    <text evidence="1">The sequence shown here is derived from an EMBL/GenBank/DDBJ whole genome shotgun (WGS) entry which is preliminary data.</text>
</comment>